<dbReference type="Gene3D" id="1.10.840.10">
    <property type="entry name" value="Ras guanine-nucleotide exchange factors catalytic domain"/>
    <property type="match status" value="1"/>
</dbReference>
<dbReference type="Gene3D" id="3.40.50.300">
    <property type="entry name" value="P-loop containing nucleotide triphosphate hydrolases"/>
    <property type="match status" value="1"/>
</dbReference>
<dbReference type="Pfam" id="PF00617">
    <property type="entry name" value="RasGEF"/>
    <property type="match status" value="1"/>
</dbReference>
<feature type="compositionally biased region" description="Polar residues" evidence="3">
    <location>
        <begin position="298"/>
        <end position="314"/>
    </location>
</feature>
<feature type="compositionally biased region" description="Pro residues" evidence="3">
    <location>
        <begin position="120"/>
        <end position="129"/>
    </location>
</feature>
<name>J4UJL1_TRIAS</name>
<reference evidence="5 6" key="1">
    <citation type="journal article" date="2012" name="Eukaryot. Cell">
        <title>Draft genome sequence of CBS 2479, the standard type strain of Trichosporon asahii.</title>
        <authorList>
            <person name="Yang R.Y."/>
            <person name="Li H.T."/>
            <person name="Zhu H."/>
            <person name="Zhou G.P."/>
            <person name="Wang M."/>
            <person name="Wang L."/>
        </authorList>
    </citation>
    <scope>NUCLEOTIDE SEQUENCE [LARGE SCALE GENOMIC DNA]</scope>
    <source>
        <strain evidence="6">ATCC 90039 / CBS 2479 / JCM 2466 / KCTC 7840 / NCYC 2677 / UAMH 7654</strain>
    </source>
</reference>
<dbReference type="SUPFAM" id="SSF48366">
    <property type="entry name" value="Ras GEF"/>
    <property type="match status" value="1"/>
</dbReference>
<feature type="compositionally biased region" description="Basic and acidic residues" evidence="3">
    <location>
        <begin position="922"/>
        <end position="936"/>
    </location>
</feature>
<dbReference type="HOGENOM" id="CLU_279156_0_0_1"/>
<feature type="region of interest" description="Disordered" evidence="3">
    <location>
        <begin position="914"/>
        <end position="938"/>
    </location>
</feature>
<dbReference type="GO" id="GO:0005886">
    <property type="term" value="C:plasma membrane"/>
    <property type="evidence" value="ECO:0007669"/>
    <property type="project" value="TreeGrafter"/>
</dbReference>
<dbReference type="SUPFAM" id="SSF52540">
    <property type="entry name" value="P-loop containing nucleoside triphosphate hydrolases"/>
    <property type="match status" value="1"/>
</dbReference>
<dbReference type="InterPro" id="IPR036964">
    <property type="entry name" value="RASGEF_cat_dom_sf"/>
</dbReference>
<evidence type="ECO:0000256" key="3">
    <source>
        <dbReference type="SAM" id="MobiDB-lite"/>
    </source>
</evidence>
<feature type="compositionally biased region" description="Basic and acidic residues" evidence="3">
    <location>
        <begin position="315"/>
        <end position="326"/>
    </location>
</feature>
<comment type="caution">
    <text evidence="5">The sequence shown here is derived from an EMBL/GenBank/DDBJ whole genome shotgun (WGS) entry which is preliminary data.</text>
</comment>
<dbReference type="InterPro" id="IPR008937">
    <property type="entry name" value="Ras-like_GEF"/>
</dbReference>
<dbReference type="CDD" id="cd00882">
    <property type="entry name" value="Ras_like_GTPase"/>
    <property type="match status" value="1"/>
</dbReference>
<evidence type="ECO:0000313" key="6">
    <source>
        <dbReference type="Proteomes" id="UP000002748"/>
    </source>
</evidence>
<feature type="compositionally biased region" description="Basic residues" evidence="3">
    <location>
        <begin position="85"/>
        <end position="95"/>
    </location>
</feature>
<keyword evidence="1 2" id="KW-0344">Guanine-nucleotide releasing factor</keyword>
<dbReference type="InterPro" id="IPR001895">
    <property type="entry name" value="RASGEF_cat_dom"/>
</dbReference>
<feature type="domain" description="Ras-GEF" evidence="4">
    <location>
        <begin position="617"/>
        <end position="861"/>
    </location>
</feature>
<dbReference type="PROSITE" id="PS50009">
    <property type="entry name" value="RASGEF_CAT"/>
    <property type="match status" value="1"/>
</dbReference>
<dbReference type="SMART" id="SM00147">
    <property type="entry name" value="RasGEF"/>
    <property type="match status" value="1"/>
</dbReference>
<dbReference type="GO" id="GO:0007265">
    <property type="term" value="P:Ras protein signal transduction"/>
    <property type="evidence" value="ECO:0007669"/>
    <property type="project" value="TreeGrafter"/>
</dbReference>
<accession>J4UJL1</accession>
<dbReference type="Proteomes" id="UP000002748">
    <property type="component" value="Unassembled WGS sequence"/>
</dbReference>
<feature type="compositionally biased region" description="Polar residues" evidence="3">
    <location>
        <begin position="347"/>
        <end position="362"/>
    </location>
</feature>
<evidence type="ECO:0000256" key="1">
    <source>
        <dbReference type="ARBA" id="ARBA00022658"/>
    </source>
</evidence>
<feature type="compositionally biased region" description="Low complexity" evidence="3">
    <location>
        <begin position="373"/>
        <end position="385"/>
    </location>
</feature>
<feature type="region of interest" description="Disordered" evidence="3">
    <location>
        <begin position="1"/>
        <end position="129"/>
    </location>
</feature>
<feature type="compositionally biased region" description="Low complexity" evidence="3">
    <location>
        <begin position="562"/>
        <end position="572"/>
    </location>
</feature>
<feature type="compositionally biased region" description="Low complexity" evidence="3">
    <location>
        <begin position="583"/>
        <end position="594"/>
    </location>
</feature>
<sequence length="1197" mass="131760">MRAEPPPTSSAAPAMTVTSSSSGSTQEHEVRVHGLGITDQDAHRRSRWSMTEAESGTSSSLYNLASPAGRRSMPENINGDDGIRSRHQSGVHHHDHPPLPPLDTSSALTHQLAPGSALPSPRPMTPSSPPDYVVAVVGYENVGKSTVIRRAVKTWGGSPVTTSYTPDGYKSSKVEFVEINIRALDKSGIGEVFPPGMSPVSGLILCYDAHRQETLHGLSEVIQYLSPTMPMVLFACKSDPDMPTEVDAQVGDSIGQPYNVGLIEVTTATKHGKHKMRTGLRWLLYRLEERQYHRSPVTDGSVTQDSPQTVSTERSASEHSTEEYSDAHSITSSFEKMQNWDDEDVASAQSTPTLEETNSKETSPGGHEEKVPDQPTVTTPTDSSSEPQVYLSMQELMNQLFTAIVSTENLMAEFVERFTEVEQYAVSRDIRLWALMKITSSLVLWTTRYPGDLADEETQNIFRDLLALMLQYSFLAHLTVELVKVEQSLGDVIDIDRSWACGSSAHHHPTTPTTIPPTTPADPDSSKAIELVVDKEHLYDEPEEMNGNLSVAHSHSMDKPTSTRSMSSSNLSVDAIGRPSEHSSSLSDSNSDLNRQLTADPHSQRWAAAINTIISMDAHVFAVELTKIQWQMFMNIRPRDILRHDLGKERDDPVGLSIEFFNHLSRWVSTMVLAHPKPKMRAKVYEAFVRIARRLRKLNNYDSLCAVIAGLRETSVHRLGQTHALVKLDPLIMRDFQSHLRLMDPRGGYTHYRRALQADATYGHAAIPLLLVSKLQAARPEDRRADGKIQWAKFARMGEIMASIPDFQARGSMVPGNATTAFRRLIEATPVISSEDVSYSRRLQTTNKQGLYERSKMLEPAGSHPQGMFRKLASLALCVYVKPRAVIGVTAFHAMATPRAHNVDQVCLAVHRRGGDLSNETDPGRRRSTARDDLPGRPRFHNNSPWHLQWSTSAPSSPSVRFSDPRAFELILIAVVQLDSSQPQHSSTGPRVPAHSEKLASYQKPLALLPAGEYRNKLWLQTLTSRVLAFILCLGLEAHTEEFFAVLANPNLNVCRWLSRTFLPQTSHGPLSALEGRLHTQFAGQVSTSGDVPERELAPLSAVLTAPAPVASRAVSTWPVARYQDRSAQGAACPPMPGVQRLLGLSGRRPGAASKAHSGSSRDALSHLPIASDILALAASCARNGSPRRVELLAARH</sequence>
<feature type="region of interest" description="Disordered" evidence="3">
    <location>
        <begin position="503"/>
        <end position="525"/>
    </location>
</feature>
<dbReference type="EMBL" id="ALBS01000038">
    <property type="protein sequence ID" value="EJT51975.1"/>
    <property type="molecule type" value="Genomic_DNA"/>
</dbReference>
<dbReference type="VEuPathDB" id="FungiDB:A1Q1_06781"/>
<dbReference type="PANTHER" id="PTHR23113:SF348">
    <property type="entry name" value="GUANYL-NUCLEOTIDE EXCHANGE FACTOR RASGEF, PUTATIVE (AFU_ORTHOLOGUE AFUA_1G04700)-RELATED"/>
    <property type="match status" value="1"/>
</dbReference>
<evidence type="ECO:0000259" key="4">
    <source>
        <dbReference type="PROSITE" id="PS50009"/>
    </source>
</evidence>
<feature type="compositionally biased region" description="Polar residues" evidence="3">
    <location>
        <begin position="48"/>
        <end position="63"/>
    </location>
</feature>
<dbReference type="PANTHER" id="PTHR23113">
    <property type="entry name" value="GUANINE NUCLEOTIDE EXCHANGE FACTOR"/>
    <property type="match status" value="1"/>
</dbReference>
<dbReference type="GeneID" id="25990293"/>
<protein>
    <recommendedName>
        <fullName evidence="4">Ras-GEF domain-containing protein</fullName>
    </recommendedName>
</protein>
<gene>
    <name evidence="5" type="ORF">A1Q1_06781</name>
</gene>
<dbReference type="AlphaFoldDB" id="J4UJL1"/>
<proteinExistence type="predicted"/>
<dbReference type="RefSeq" id="XP_014183305.1">
    <property type="nucleotide sequence ID" value="XM_014327830.1"/>
</dbReference>
<feature type="region of interest" description="Disordered" evidence="3">
    <location>
        <begin position="551"/>
        <end position="596"/>
    </location>
</feature>
<feature type="compositionally biased region" description="Low complexity" evidence="3">
    <location>
        <begin position="9"/>
        <end position="22"/>
    </location>
</feature>
<dbReference type="InterPro" id="IPR027417">
    <property type="entry name" value="P-loop_NTPase"/>
</dbReference>
<dbReference type="OrthoDB" id="28357at2759"/>
<evidence type="ECO:0000256" key="2">
    <source>
        <dbReference type="PROSITE-ProRule" id="PRU00168"/>
    </source>
</evidence>
<feature type="region of interest" description="Disordered" evidence="3">
    <location>
        <begin position="343"/>
        <end position="386"/>
    </location>
</feature>
<dbReference type="InterPro" id="IPR023578">
    <property type="entry name" value="Ras_GEF_dom_sf"/>
</dbReference>
<evidence type="ECO:0000313" key="5">
    <source>
        <dbReference type="EMBL" id="EJT51975.1"/>
    </source>
</evidence>
<dbReference type="KEGG" id="tasa:A1Q1_06781"/>
<dbReference type="GO" id="GO:0005085">
    <property type="term" value="F:guanyl-nucleotide exchange factor activity"/>
    <property type="evidence" value="ECO:0007669"/>
    <property type="project" value="UniProtKB-KW"/>
</dbReference>
<feature type="region of interest" description="Disordered" evidence="3">
    <location>
        <begin position="295"/>
        <end position="329"/>
    </location>
</feature>
<organism evidence="5 6">
    <name type="scientific">Trichosporon asahii var. asahii (strain ATCC 90039 / CBS 2479 / JCM 2466 / KCTC 7840 / NBRC 103889/ NCYC 2677 / UAMH 7654)</name>
    <name type="common">Yeast</name>
    <dbReference type="NCBI Taxonomy" id="1186058"/>
    <lineage>
        <taxon>Eukaryota</taxon>
        <taxon>Fungi</taxon>
        <taxon>Dikarya</taxon>
        <taxon>Basidiomycota</taxon>
        <taxon>Agaricomycotina</taxon>
        <taxon>Tremellomycetes</taxon>
        <taxon>Trichosporonales</taxon>
        <taxon>Trichosporonaceae</taxon>
        <taxon>Trichosporon</taxon>
    </lineage>
</organism>